<keyword evidence="1" id="KW-0812">Transmembrane</keyword>
<name>A0A317ZMK2_9BACT</name>
<dbReference type="Pfam" id="PF00487">
    <property type="entry name" value="FA_desaturase"/>
    <property type="match status" value="1"/>
</dbReference>
<feature type="transmembrane region" description="Helical" evidence="1">
    <location>
        <begin position="201"/>
        <end position="221"/>
    </location>
</feature>
<dbReference type="RefSeq" id="WP_110130050.1">
    <property type="nucleotide sequence ID" value="NZ_QHJQ01000002.1"/>
</dbReference>
<evidence type="ECO:0000256" key="1">
    <source>
        <dbReference type="SAM" id="Phobius"/>
    </source>
</evidence>
<dbReference type="GO" id="GO:0016020">
    <property type="term" value="C:membrane"/>
    <property type="evidence" value="ECO:0007669"/>
    <property type="project" value="TreeGrafter"/>
</dbReference>
<comment type="caution">
    <text evidence="3">The sequence shown here is derived from an EMBL/GenBank/DDBJ whole genome shotgun (WGS) entry which is preliminary data.</text>
</comment>
<dbReference type="AlphaFoldDB" id="A0A317ZMK2"/>
<proteinExistence type="predicted"/>
<feature type="transmembrane region" description="Helical" evidence="1">
    <location>
        <begin position="144"/>
        <end position="165"/>
    </location>
</feature>
<feature type="transmembrane region" description="Helical" evidence="1">
    <location>
        <begin position="177"/>
        <end position="195"/>
    </location>
</feature>
<keyword evidence="4" id="KW-1185">Reference proteome</keyword>
<dbReference type="EMBL" id="QHJQ01000002">
    <property type="protein sequence ID" value="PXA05049.1"/>
    <property type="molecule type" value="Genomic_DNA"/>
</dbReference>
<accession>A0A317ZMK2</accession>
<dbReference type="Proteomes" id="UP000247099">
    <property type="component" value="Unassembled WGS sequence"/>
</dbReference>
<evidence type="ECO:0000313" key="4">
    <source>
        <dbReference type="Proteomes" id="UP000247099"/>
    </source>
</evidence>
<dbReference type="GO" id="GO:0016717">
    <property type="term" value="F:oxidoreductase activity, acting on paired donors, with oxidation of a pair of donors resulting in the reduction of molecular oxygen to two molecules of water"/>
    <property type="evidence" value="ECO:0007669"/>
    <property type="project" value="TreeGrafter"/>
</dbReference>
<protein>
    <submittedName>
        <fullName evidence="3">Fatty acid desaturase</fullName>
    </submittedName>
</protein>
<dbReference type="GO" id="GO:0006629">
    <property type="term" value="P:lipid metabolic process"/>
    <property type="evidence" value="ECO:0007669"/>
    <property type="project" value="InterPro"/>
</dbReference>
<reference evidence="3 4" key="1">
    <citation type="submission" date="2018-05" db="EMBL/GenBank/DDBJ databases">
        <title>Coraliomargarita sinensis sp. nov., isolated from a marine solar saltern.</title>
        <authorList>
            <person name="Zhou L.Y."/>
        </authorList>
    </citation>
    <scope>NUCLEOTIDE SEQUENCE [LARGE SCALE GENOMIC DNA]</scope>
    <source>
        <strain evidence="3 4">WN38</strain>
    </source>
</reference>
<evidence type="ECO:0000259" key="2">
    <source>
        <dbReference type="Pfam" id="PF00487"/>
    </source>
</evidence>
<dbReference type="PANTHER" id="PTHR19353">
    <property type="entry name" value="FATTY ACID DESATURASE 2"/>
    <property type="match status" value="1"/>
</dbReference>
<organism evidence="3 4">
    <name type="scientific">Coraliomargarita sinensis</name>
    <dbReference type="NCBI Taxonomy" id="2174842"/>
    <lineage>
        <taxon>Bacteria</taxon>
        <taxon>Pseudomonadati</taxon>
        <taxon>Verrucomicrobiota</taxon>
        <taxon>Opitutia</taxon>
        <taxon>Puniceicoccales</taxon>
        <taxon>Coraliomargaritaceae</taxon>
        <taxon>Coraliomargarita</taxon>
    </lineage>
</organism>
<gene>
    <name evidence="3" type="ORF">DDZ13_03535</name>
</gene>
<sequence>MRTGKELILATREFAKDNTARSWWVVVSTVLLYIAALAATLLLPYWILKIPASILTGLLTVRLFVIYHDHQHNAILAKSKPAAWFMRFWGIYAMTPSSIWKHSHNHHHNHNSKLRSSHIGSYPVMTRARYQNASKNERFKYLAIRHPLTILCGYFSVFIFGMCIVPAMEDPKAHRDSVIALLLHITLYTLVIFFLGWMSAFLLLFLPFFIASALGAYLFYAQHNFSDVTYMDKDGWTYEGAALVSSSFCKMSPIMHFFTANIGYHHIHHLNAKIPFYRLPEVLEKMPELQSPKTTSLRPSEILRCLRLKVWDVERQQMVGVS</sequence>
<feature type="transmembrane region" description="Helical" evidence="1">
    <location>
        <begin position="21"/>
        <end position="46"/>
    </location>
</feature>
<dbReference type="PANTHER" id="PTHR19353:SF73">
    <property type="entry name" value="FATTY ACID DESATURASE"/>
    <property type="match status" value="1"/>
</dbReference>
<dbReference type="InterPro" id="IPR012171">
    <property type="entry name" value="Fatty_acid_desaturase"/>
</dbReference>
<dbReference type="InParanoid" id="A0A317ZMK2"/>
<keyword evidence="1" id="KW-0472">Membrane</keyword>
<feature type="transmembrane region" description="Helical" evidence="1">
    <location>
        <begin position="52"/>
        <end position="70"/>
    </location>
</feature>
<evidence type="ECO:0000313" key="3">
    <source>
        <dbReference type="EMBL" id="PXA05049.1"/>
    </source>
</evidence>
<dbReference type="InterPro" id="IPR005804">
    <property type="entry name" value="FA_desaturase_dom"/>
</dbReference>
<dbReference type="OrthoDB" id="9769653at2"/>
<feature type="domain" description="Fatty acid desaturase" evidence="2">
    <location>
        <begin position="46"/>
        <end position="288"/>
    </location>
</feature>
<keyword evidence="1" id="KW-1133">Transmembrane helix</keyword>